<dbReference type="PROSITE" id="PS51898">
    <property type="entry name" value="TYR_RECOMBINASE"/>
    <property type="match status" value="1"/>
</dbReference>
<organism evidence="3 4">
    <name type="scientific">Mobilitalea sibirica</name>
    <dbReference type="NCBI Taxonomy" id="1462919"/>
    <lineage>
        <taxon>Bacteria</taxon>
        <taxon>Bacillati</taxon>
        <taxon>Bacillota</taxon>
        <taxon>Clostridia</taxon>
        <taxon>Lachnospirales</taxon>
        <taxon>Lachnospiraceae</taxon>
        <taxon>Mobilitalea</taxon>
    </lineage>
</organism>
<dbReference type="InterPro" id="IPR011010">
    <property type="entry name" value="DNA_brk_join_enz"/>
</dbReference>
<dbReference type="InterPro" id="IPR013762">
    <property type="entry name" value="Integrase-like_cat_sf"/>
</dbReference>
<name>A0A8J7H319_9FIRM</name>
<evidence type="ECO:0000313" key="4">
    <source>
        <dbReference type="Proteomes" id="UP000623269"/>
    </source>
</evidence>
<gene>
    <name evidence="3" type="ORF">I5677_10365</name>
</gene>
<protein>
    <submittedName>
        <fullName evidence="3">Tyrosine-type recombinase/integrase</fullName>
    </submittedName>
</protein>
<dbReference type="AlphaFoldDB" id="A0A8J7H319"/>
<dbReference type="GO" id="GO:0003677">
    <property type="term" value="F:DNA binding"/>
    <property type="evidence" value="ECO:0007669"/>
    <property type="project" value="InterPro"/>
</dbReference>
<dbReference type="PANTHER" id="PTHR30349:SF64">
    <property type="entry name" value="PROPHAGE INTEGRASE INTD-RELATED"/>
    <property type="match status" value="1"/>
</dbReference>
<keyword evidence="1" id="KW-0233">DNA recombination</keyword>
<dbReference type="InterPro" id="IPR002104">
    <property type="entry name" value="Integrase_catalytic"/>
</dbReference>
<feature type="domain" description="Tyr recombinase" evidence="2">
    <location>
        <begin position="114"/>
        <end position="313"/>
    </location>
</feature>
<evidence type="ECO:0000313" key="3">
    <source>
        <dbReference type="EMBL" id="MBH1941297.1"/>
    </source>
</evidence>
<keyword evidence="4" id="KW-1185">Reference proteome</keyword>
<dbReference type="Gene3D" id="1.10.443.10">
    <property type="entry name" value="Intergrase catalytic core"/>
    <property type="match status" value="1"/>
</dbReference>
<proteinExistence type="predicted"/>
<dbReference type="Proteomes" id="UP000623269">
    <property type="component" value="Unassembled WGS sequence"/>
</dbReference>
<dbReference type="PANTHER" id="PTHR30349">
    <property type="entry name" value="PHAGE INTEGRASE-RELATED"/>
    <property type="match status" value="1"/>
</dbReference>
<dbReference type="SUPFAM" id="SSF56349">
    <property type="entry name" value="DNA breaking-rejoining enzymes"/>
    <property type="match status" value="1"/>
</dbReference>
<sequence length="333" mass="38413">MKIPEKYMEFTFSSPISECIEKFIAQQRAIGFVFNDQSKHLRSFDRFVSTQNCPPNTLPKELVNMWIDSRPNEKPTTQRKRANLIKQLGQFMVKNGYEAYIPPITVTRAIPPDYIPYIYTNEELARFFTATDNLPRSSASNRSLAAPVFFRMLYGCGLRESEGRKLRVRDVDLEKGTLAINATKLGKSRLIPMAPSLLQRCRDYSRQVHKHSNPDDFFFAPSKGGMYSRGAFLRMFHESLRKAKIPYGGKGKGPRMHDMRHTFAVHCLRKWSQNSTDITTAFPYLAVYMGHCDLRSSQYYLRLTSELFEHITDSLNEQFSDVIPKAGDVYENN</sequence>
<comment type="caution">
    <text evidence="3">The sequence shown here is derived from an EMBL/GenBank/DDBJ whole genome shotgun (WGS) entry which is preliminary data.</text>
</comment>
<dbReference type="InterPro" id="IPR050090">
    <property type="entry name" value="Tyrosine_recombinase_XerCD"/>
</dbReference>
<dbReference type="Pfam" id="PF00589">
    <property type="entry name" value="Phage_integrase"/>
    <property type="match status" value="1"/>
</dbReference>
<reference evidence="3" key="1">
    <citation type="submission" date="2020-12" db="EMBL/GenBank/DDBJ databases">
        <title>M. sibirica DSM 26468T genome.</title>
        <authorList>
            <person name="Thieme N."/>
            <person name="Rettenmaier R."/>
            <person name="Zverlov V."/>
            <person name="Liebl W."/>
        </authorList>
    </citation>
    <scope>NUCLEOTIDE SEQUENCE</scope>
    <source>
        <strain evidence="3">DSM 26468</strain>
    </source>
</reference>
<dbReference type="RefSeq" id="WP_197661515.1">
    <property type="nucleotide sequence ID" value="NZ_JAEAGR010000010.1"/>
</dbReference>
<accession>A0A8J7H319</accession>
<dbReference type="EMBL" id="JAEAGR010000010">
    <property type="protein sequence ID" value="MBH1941297.1"/>
    <property type="molecule type" value="Genomic_DNA"/>
</dbReference>
<dbReference type="GO" id="GO:0015074">
    <property type="term" value="P:DNA integration"/>
    <property type="evidence" value="ECO:0007669"/>
    <property type="project" value="InterPro"/>
</dbReference>
<evidence type="ECO:0000259" key="2">
    <source>
        <dbReference type="PROSITE" id="PS51898"/>
    </source>
</evidence>
<evidence type="ECO:0000256" key="1">
    <source>
        <dbReference type="ARBA" id="ARBA00023172"/>
    </source>
</evidence>
<dbReference type="GO" id="GO:0006310">
    <property type="term" value="P:DNA recombination"/>
    <property type="evidence" value="ECO:0007669"/>
    <property type="project" value="UniProtKB-KW"/>
</dbReference>